<dbReference type="EMBL" id="RDQH01000334">
    <property type="protein sequence ID" value="RXH91713.1"/>
    <property type="molecule type" value="Genomic_DNA"/>
</dbReference>
<dbReference type="AlphaFoldDB" id="A0A498JD13"/>
<evidence type="ECO:0000313" key="1">
    <source>
        <dbReference type="EMBL" id="RXH91713.1"/>
    </source>
</evidence>
<organism evidence="1 2">
    <name type="scientific">Malus domestica</name>
    <name type="common">Apple</name>
    <name type="synonym">Pyrus malus</name>
    <dbReference type="NCBI Taxonomy" id="3750"/>
    <lineage>
        <taxon>Eukaryota</taxon>
        <taxon>Viridiplantae</taxon>
        <taxon>Streptophyta</taxon>
        <taxon>Embryophyta</taxon>
        <taxon>Tracheophyta</taxon>
        <taxon>Spermatophyta</taxon>
        <taxon>Magnoliopsida</taxon>
        <taxon>eudicotyledons</taxon>
        <taxon>Gunneridae</taxon>
        <taxon>Pentapetalae</taxon>
        <taxon>rosids</taxon>
        <taxon>fabids</taxon>
        <taxon>Rosales</taxon>
        <taxon>Rosaceae</taxon>
        <taxon>Amygdaloideae</taxon>
        <taxon>Maleae</taxon>
        <taxon>Malus</taxon>
    </lineage>
</organism>
<accession>A0A498JD13</accession>
<evidence type="ECO:0000313" key="2">
    <source>
        <dbReference type="Proteomes" id="UP000290289"/>
    </source>
</evidence>
<gene>
    <name evidence="1" type="ORF">DVH24_020736</name>
</gene>
<keyword evidence="2" id="KW-1185">Reference proteome</keyword>
<protein>
    <submittedName>
        <fullName evidence="1">Uncharacterized protein</fullName>
    </submittedName>
</protein>
<proteinExistence type="predicted"/>
<reference evidence="1" key="1">
    <citation type="submission" date="2018-10" db="EMBL/GenBank/DDBJ databases">
        <title>A high-quality apple genome assembly.</title>
        <authorList>
            <person name="Hu J."/>
        </authorList>
    </citation>
    <scope>NUCLEOTIDE SEQUENCE [LARGE SCALE GENOMIC DNA]</scope>
    <source>
        <tissue evidence="1">Young leaf</tissue>
    </source>
</reference>
<sequence>MLVSNCKLSVHFEAAEDDDHGNMKEVAFAAMGNAINGCKDCGAKNNHKATRGFLGKIGQKYP</sequence>
<dbReference type="Proteomes" id="UP000290289">
    <property type="component" value="Chromosome 8"/>
</dbReference>
<comment type="caution">
    <text evidence="1">The sequence shown here is derived from an EMBL/GenBank/DDBJ whole genome shotgun (WGS) entry which is preliminary data.</text>
</comment>
<name>A0A498JD13_MALDO</name>